<evidence type="ECO:0000256" key="4">
    <source>
        <dbReference type="ARBA" id="ARBA00010772"/>
    </source>
</evidence>
<keyword evidence="8 12" id="KW-0413">Isomerase</keyword>
<dbReference type="Gene3D" id="2.60.120.10">
    <property type="entry name" value="Jelly Rolls"/>
    <property type="match status" value="1"/>
</dbReference>
<dbReference type="InterPro" id="IPR014710">
    <property type="entry name" value="RmlC-like_jellyroll"/>
</dbReference>
<dbReference type="InterPro" id="IPR046458">
    <property type="entry name" value="PMI_typeI_hel"/>
</dbReference>
<dbReference type="EC" id="5.3.1.8" evidence="5"/>
<dbReference type="InterPro" id="IPR011051">
    <property type="entry name" value="RmlC_Cupin_sf"/>
</dbReference>
<gene>
    <name evidence="12" type="ORF">LIER_28951</name>
</gene>
<dbReference type="InterPro" id="IPR046457">
    <property type="entry name" value="PMI_typeI_cat"/>
</dbReference>
<dbReference type="PANTHER" id="PTHR10309:SF0">
    <property type="entry name" value="MANNOSE-6-PHOSPHATE ISOMERASE"/>
    <property type="match status" value="1"/>
</dbReference>
<comment type="pathway">
    <text evidence="3">Nucleotide-sugar biosynthesis; GDP-alpha-D-mannose biosynthesis; alpha-D-mannose 1-phosphate from D-fructose 6-phosphate: step 1/2.</text>
</comment>
<evidence type="ECO:0000313" key="13">
    <source>
        <dbReference type="Proteomes" id="UP001454036"/>
    </source>
</evidence>
<protein>
    <recommendedName>
        <fullName evidence="5">mannose-6-phosphate isomerase</fullName>
        <ecNumber evidence="5">5.3.1.8</ecNumber>
    </recommendedName>
</protein>
<proteinExistence type="inferred from homology"/>
<comment type="cofactor">
    <cofactor evidence="2">
        <name>Zn(2+)</name>
        <dbReference type="ChEBI" id="CHEBI:29105"/>
    </cofactor>
</comment>
<dbReference type="GO" id="GO:0009298">
    <property type="term" value="P:GDP-mannose biosynthetic process"/>
    <property type="evidence" value="ECO:0007669"/>
    <property type="project" value="InterPro"/>
</dbReference>
<name>A0AAV3RHX5_LITER</name>
<dbReference type="AlphaFoldDB" id="A0AAV3RHX5"/>
<evidence type="ECO:0000256" key="2">
    <source>
        <dbReference type="ARBA" id="ARBA00001947"/>
    </source>
</evidence>
<evidence type="ECO:0000256" key="7">
    <source>
        <dbReference type="ARBA" id="ARBA00022833"/>
    </source>
</evidence>
<evidence type="ECO:0000259" key="10">
    <source>
        <dbReference type="Pfam" id="PF20511"/>
    </source>
</evidence>
<dbReference type="GO" id="GO:0004476">
    <property type="term" value="F:mannose-6-phosphate isomerase activity"/>
    <property type="evidence" value="ECO:0007669"/>
    <property type="project" value="UniProtKB-EC"/>
</dbReference>
<comment type="catalytic activity">
    <reaction evidence="1">
        <text>D-mannose 6-phosphate = D-fructose 6-phosphate</text>
        <dbReference type="Rhea" id="RHEA:12356"/>
        <dbReference type="ChEBI" id="CHEBI:58735"/>
        <dbReference type="ChEBI" id="CHEBI:61527"/>
        <dbReference type="EC" id="5.3.1.8"/>
    </reaction>
</comment>
<organism evidence="12 13">
    <name type="scientific">Lithospermum erythrorhizon</name>
    <name type="common">Purple gromwell</name>
    <name type="synonym">Lithospermum officinale var. erythrorhizon</name>
    <dbReference type="NCBI Taxonomy" id="34254"/>
    <lineage>
        <taxon>Eukaryota</taxon>
        <taxon>Viridiplantae</taxon>
        <taxon>Streptophyta</taxon>
        <taxon>Embryophyta</taxon>
        <taxon>Tracheophyta</taxon>
        <taxon>Spermatophyta</taxon>
        <taxon>Magnoliopsida</taxon>
        <taxon>eudicotyledons</taxon>
        <taxon>Gunneridae</taxon>
        <taxon>Pentapetalae</taxon>
        <taxon>asterids</taxon>
        <taxon>lamiids</taxon>
        <taxon>Boraginales</taxon>
        <taxon>Boraginaceae</taxon>
        <taxon>Boraginoideae</taxon>
        <taxon>Lithospermeae</taxon>
        <taxon>Lithospermum</taxon>
    </lineage>
</organism>
<evidence type="ECO:0000259" key="11">
    <source>
        <dbReference type="Pfam" id="PF20512"/>
    </source>
</evidence>
<dbReference type="Pfam" id="PF20511">
    <property type="entry name" value="PMI_typeI_cat"/>
    <property type="match status" value="1"/>
</dbReference>
<dbReference type="GO" id="GO:0005829">
    <property type="term" value="C:cytosol"/>
    <property type="evidence" value="ECO:0007669"/>
    <property type="project" value="TreeGrafter"/>
</dbReference>
<feature type="domain" description="Phosphomannose isomerase type I catalytic" evidence="10">
    <location>
        <begin position="35"/>
        <end position="193"/>
    </location>
</feature>
<evidence type="ECO:0000256" key="9">
    <source>
        <dbReference type="SAM" id="MobiDB-lite"/>
    </source>
</evidence>
<dbReference type="NCBIfam" id="TIGR00218">
    <property type="entry name" value="manA"/>
    <property type="match status" value="1"/>
</dbReference>
<evidence type="ECO:0000313" key="12">
    <source>
        <dbReference type="EMBL" id="GAA0175855.1"/>
    </source>
</evidence>
<evidence type="ECO:0000256" key="8">
    <source>
        <dbReference type="ARBA" id="ARBA00023235"/>
    </source>
</evidence>
<dbReference type="InterPro" id="IPR016305">
    <property type="entry name" value="Mannose-6-P_Isomerase"/>
</dbReference>
<comment type="caution">
    <text evidence="12">The sequence shown here is derived from an EMBL/GenBank/DDBJ whole genome shotgun (WGS) entry which is preliminary data.</text>
</comment>
<dbReference type="PRINTS" id="PR00714">
    <property type="entry name" value="MAN6PISMRASE"/>
</dbReference>
<evidence type="ECO:0000256" key="5">
    <source>
        <dbReference type="ARBA" id="ARBA00011956"/>
    </source>
</evidence>
<dbReference type="GO" id="GO:0005975">
    <property type="term" value="P:carbohydrate metabolic process"/>
    <property type="evidence" value="ECO:0007669"/>
    <property type="project" value="InterPro"/>
</dbReference>
<sequence>MEPNATMTEIKNCIEKKQKKSRSSSNSNCSVRNRIMRLKCSVKNYDWGRIGAESGVARLYALNRGVEIMVDKPYAELWMGTHKNGPSFVSGLQEVVNGDEGEREGGGDCGLNLKSWIEQNPIVLGDKVLAKFGKDLPFLSKVLSVGRALSIQAHPDKELAEVLHKKQPHIYKDVSHKPEMTLAVTDFEALCGFISHEELKEVFQSVPEIGEVAGKACADKVLGISESDGEEKAKDALRSLFSEIMSASKDVISQAISRLKSRLSLKNEVTLHR</sequence>
<evidence type="ECO:0000256" key="3">
    <source>
        <dbReference type="ARBA" id="ARBA00004666"/>
    </source>
</evidence>
<dbReference type="PANTHER" id="PTHR10309">
    <property type="entry name" value="MANNOSE-6-PHOSPHATE ISOMERASE"/>
    <property type="match status" value="1"/>
</dbReference>
<keyword evidence="13" id="KW-1185">Reference proteome</keyword>
<feature type="region of interest" description="Disordered" evidence="9">
    <location>
        <begin position="1"/>
        <end position="28"/>
    </location>
</feature>
<dbReference type="SUPFAM" id="SSF51182">
    <property type="entry name" value="RmlC-like cupins"/>
    <property type="match status" value="1"/>
</dbReference>
<keyword evidence="6" id="KW-0479">Metal-binding</keyword>
<evidence type="ECO:0000256" key="6">
    <source>
        <dbReference type="ARBA" id="ARBA00022723"/>
    </source>
</evidence>
<dbReference type="CDD" id="cd07011">
    <property type="entry name" value="cupin_PMI_type_I_N"/>
    <property type="match status" value="1"/>
</dbReference>
<evidence type="ECO:0000256" key="1">
    <source>
        <dbReference type="ARBA" id="ARBA00000757"/>
    </source>
</evidence>
<comment type="similarity">
    <text evidence="4">Belongs to the mannose-6-phosphate isomerase type 1 family.</text>
</comment>
<dbReference type="Proteomes" id="UP001454036">
    <property type="component" value="Unassembled WGS sequence"/>
</dbReference>
<feature type="domain" description="Phosphomannose isomerase type I helical insertion" evidence="11">
    <location>
        <begin position="228"/>
        <end position="266"/>
    </location>
</feature>
<accession>A0AAV3RHX5</accession>
<dbReference type="InterPro" id="IPR001250">
    <property type="entry name" value="Man6P_Isoase-1"/>
</dbReference>
<reference evidence="12 13" key="1">
    <citation type="submission" date="2024-01" db="EMBL/GenBank/DDBJ databases">
        <title>The complete chloroplast genome sequence of Lithospermum erythrorhizon: insights into the phylogenetic relationship among Boraginaceae species and the maternal lineages of purple gromwells.</title>
        <authorList>
            <person name="Okada T."/>
            <person name="Watanabe K."/>
        </authorList>
    </citation>
    <scope>NUCLEOTIDE SEQUENCE [LARGE SCALE GENOMIC DNA]</scope>
</reference>
<dbReference type="GO" id="GO:0008270">
    <property type="term" value="F:zinc ion binding"/>
    <property type="evidence" value="ECO:0007669"/>
    <property type="project" value="InterPro"/>
</dbReference>
<dbReference type="EMBL" id="BAABME010009816">
    <property type="protein sequence ID" value="GAA0175855.1"/>
    <property type="molecule type" value="Genomic_DNA"/>
</dbReference>
<dbReference type="Pfam" id="PF20512">
    <property type="entry name" value="PMI_typeI_hel"/>
    <property type="match status" value="1"/>
</dbReference>
<keyword evidence="7" id="KW-0862">Zinc</keyword>